<keyword evidence="3" id="KW-1185">Reference proteome</keyword>
<feature type="transmembrane region" description="Helical" evidence="1">
    <location>
        <begin position="220"/>
        <end position="244"/>
    </location>
</feature>
<reference evidence="2 3" key="1">
    <citation type="submission" date="2020-03" db="EMBL/GenBank/DDBJ databases">
        <title>Whole genome shotgun sequence of Phytohabitans suffuscus NBRC 105367.</title>
        <authorList>
            <person name="Komaki H."/>
            <person name="Tamura T."/>
        </authorList>
    </citation>
    <scope>NUCLEOTIDE SEQUENCE [LARGE SCALE GENOMIC DNA]</scope>
    <source>
        <strain evidence="2 3">NBRC 105367</strain>
    </source>
</reference>
<dbReference type="KEGG" id="psuu:Psuf_085100"/>
<reference evidence="2 3" key="2">
    <citation type="submission" date="2020-03" db="EMBL/GenBank/DDBJ databases">
        <authorList>
            <person name="Ichikawa N."/>
            <person name="Kimura A."/>
            <person name="Kitahashi Y."/>
            <person name="Uohara A."/>
        </authorList>
    </citation>
    <scope>NUCLEOTIDE SEQUENCE [LARGE SCALE GENOMIC DNA]</scope>
    <source>
        <strain evidence="2 3">NBRC 105367</strain>
    </source>
</reference>
<feature type="transmembrane region" description="Helical" evidence="1">
    <location>
        <begin position="399"/>
        <end position="425"/>
    </location>
</feature>
<feature type="transmembrane region" description="Helical" evidence="1">
    <location>
        <begin position="298"/>
        <end position="323"/>
    </location>
</feature>
<dbReference type="RefSeq" id="WP_173164043.1">
    <property type="nucleotide sequence ID" value="NZ_AP022871.1"/>
</dbReference>
<feature type="transmembrane region" description="Helical" evidence="1">
    <location>
        <begin position="335"/>
        <end position="360"/>
    </location>
</feature>
<name>A0A6F8YYH5_9ACTN</name>
<feature type="transmembrane region" description="Helical" evidence="1">
    <location>
        <begin position="69"/>
        <end position="94"/>
    </location>
</feature>
<sequence>METDRALERAYRRLLLAYPRRYRRERGAEILTTLLDAARPGQRRPAPRDTVDLLQGGLRRRLAVPRGPLPAAAATVVALLAAVAAAAGAGLATWRAAAPEPDPAAARAVVGVAIPLPPAGDPVRYERPLDLAGDRVSDPAPSWLGFTFAVPPDAVTAEVPAARERLVAAGWSATPVRDDRGLLSFWAARGDHAVQIGGYPGDPGAAEPLWANVHGRAAGWFTPVVLAGAAAGTLAGWLAAGWALRRARHPDGGLRPAVVAFGGLGVLAGVPVLLSATYHGVAAATTGGWSTMDALFPAAALLAVQPLCLFAGAWLLVTALAAALPPARGVHPWRLGLWTAAAAHLAFAAAWCLVVALYLARLATNGGDRQGMLGGAYDPKDLVPFGFGSTNPFTWAYDLLSLLFVLGFLASPGLLGLSVPLLVASRRAPTAALAGRTAWRVLLVAAVTALALPLAMATPLGRDALTWWLD</sequence>
<dbReference type="AlphaFoldDB" id="A0A6F8YYH5"/>
<protein>
    <submittedName>
        <fullName evidence="2">Uncharacterized protein</fullName>
    </submittedName>
</protein>
<feature type="transmembrane region" description="Helical" evidence="1">
    <location>
        <begin position="256"/>
        <end position="278"/>
    </location>
</feature>
<evidence type="ECO:0000313" key="3">
    <source>
        <dbReference type="Proteomes" id="UP000503011"/>
    </source>
</evidence>
<organism evidence="2 3">
    <name type="scientific">Phytohabitans suffuscus</name>
    <dbReference type="NCBI Taxonomy" id="624315"/>
    <lineage>
        <taxon>Bacteria</taxon>
        <taxon>Bacillati</taxon>
        <taxon>Actinomycetota</taxon>
        <taxon>Actinomycetes</taxon>
        <taxon>Micromonosporales</taxon>
        <taxon>Micromonosporaceae</taxon>
    </lineage>
</organism>
<keyword evidence="1" id="KW-0472">Membrane</keyword>
<evidence type="ECO:0000313" key="2">
    <source>
        <dbReference type="EMBL" id="BCB91197.1"/>
    </source>
</evidence>
<feature type="transmembrane region" description="Helical" evidence="1">
    <location>
        <begin position="437"/>
        <end position="460"/>
    </location>
</feature>
<dbReference type="EMBL" id="AP022871">
    <property type="protein sequence ID" value="BCB91197.1"/>
    <property type="molecule type" value="Genomic_DNA"/>
</dbReference>
<proteinExistence type="predicted"/>
<accession>A0A6F8YYH5</accession>
<evidence type="ECO:0000256" key="1">
    <source>
        <dbReference type="SAM" id="Phobius"/>
    </source>
</evidence>
<keyword evidence="1" id="KW-1133">Transmembrane helix</keyword>
<gene>
    <name evidence="2" type="ORF">Psuf_085100</name>
</gene>
<keyword evidence="1" id="KW-0812">Transmembrane</keyword>
<dbReference type="Proteomes" id="UP000503011">
    <property type="component" value="Chromosome"/>
</dbReference>